<feature type="chain" id="PRO_5032381118" description="Small ribosomal subunit protein uS15c" evidence="7">
    <location>
        <begin position="20"/>
        <end position="228"/>
    </location>
</feature>
<accession>A0A830HCE2</accession>
<dbReference type="AlphaFoldDB" id="A0A830HCE2"/>
<proteinExistence type="inferred from homology"/>
<keyword evidence="2 5" id="KW-0689">Ribosomal protein</keyword>
<dbReference type="NCBIfam" id="TIGR00952">
    <property type="entry name" value="S15_bact"/>
    <property type="match status" value="1"/>
</dbReference>
<dbReference type="InterPro" id="IPR005290">
    <property type="entry name" value="Ribosomal_uS15_bac-type"/>
</dbReference>
<feature type="signal peptide" evidence="7">
    <location>
        <begin position="1"/>
        <end position="19"/>
    </location>
</feature>
<dbReference type="EMBL" id="BNJQ01000007">
    <property type="protein sequence ID" value="GHP04153.1"/>
    <property type="molecule type" value="Genomic_DNA"/>
</dbReference>
<dbReference type="GO" id="GO:0005840">
    <property type="term" value="C:ribosome"/>
    <property type="evidence" value="ECO:0007669"/>
    <property type="project" value="UniProtKB-KW"/>
</dbReference>
<dbReference type="Proteomes" id="UP000660262">
    <property type="component" value="Unassembled WGS sequence"/>
</dbReference>
<comment type="similarity">
    <text evidence="1 5">Belongs to the universal ribosomal protein uS15 family.</text>
</comment>
<evidence type="ECO:0000313" key="8">
    <source>
        <dbReference type="EMBL" id="GHP04153.1"/>
    </source>
</evidence>
<feature type="region of interest" description="Disordered" evidence="6">
    <location>
        <begin position="58"/>
        <end position="95"/>
    </location>
</feature>
<dbReference type="CDD" id="cd00353">
    <property type="entry name" value="Ribosomal_S15p_S13e"/>
    <property type="match status" value="1"/>
</dbReference>
<dbReference type="SMART" id="SM01387">
    <property type="entry name" value="Ribosomal_S15"/>
    <property type="match status" value="1"/>
</dbReference>
<dbReference type="SUPFAM" id="SSF47060">
    <property type="entry name" value="S15/NS1 RNA-binding domain"/>
    <property type="match status" value="1"/>
</dbReference>
<dbReference type="GO" id="GO:0006412">
    <property type="term" value="P:translation"/>
    <property type="evidence" value="ECO:0007669"/>
    <property type="project" value="InterPro"/>
</dbReference>
<evidence type="ECO:0000256" key="5">
    <source>
        <dbReference type="RuleBase" id="RU003919"/>
    </source>
</evidence>
<dbReference type="OrthoDB" id="441444at2759"/>
<dbReference type="GO" id="GO:0005737">
    <property type="term" value="C:cytoplasm"/>
    <property type="evidence" value="ECO:0007669"/>
    <property type="project" value="UniProtKB-ARBA"/>
</dbReference>
<reference evidence="8" key="1">
    <citation type="submission" date="2020-10" db="EMBL/GenBank/DDBJ databases">
        <title>Unveiling of a novel bifunctional photoreceptor, Dualchrome1, isolated from a cosmopolitan green alga.</title>
        <authorList>
            <person name="Suzuki S."/>
            <person name="Kawachi M."/>
        </authorList>
    </citation>
    <scope>NUCLEOTIDE SEQUENCE</scope>
    <source>
        <strain evidence="8">NIES 2893</strain>
    </source>
</reference>
<evidence type="ECO:0000256" key="3">
    <source>
        <dbReference type="ARBA" id="ARBA00023274"/>
    </source>
</evidence>
<evidence type="ECO:0000256" key="1">
    <source>
        <dbReference type="ARBA" id="ARBA00008434"/>
    </source>
</evidence>
<comment type="caution">
    <text evidence="8">The sequence shown here is derived from an EMBL/GenBank/DDBJ whole genome shotgun (WGS) entry which is preliminary data.</text>
</comment>
<gene>
    <name evidence="8" type="ORF">PPROV_000290700</name>
</gene>
<dbReference type="HAMAP" id="MF_01343_B">
    <property type="entry name" value="Ribosomal_uS15_B"/>
    <property type="match status" value="1"/>
</dbReference>
<dbReference type="GO" id="GO:1990904">
    <property type="term" value="C:ribonucleoprotein complex"/>
    <property type="evidence" value="ECO:0007669"/>
    <property type="project" value="UniProtKB-KW"/>
</dbReference>
<dbReference type="Pfam" id="PF00312">
    <property type="entry name" value="Ribosomal_S15"/>
    <property type="match status" value="1"/>
</dbReference>
<organism evidence="8 9">
    <name type="scientific">Pycnococcus provasolii</name>
    <dbReference type="NCBI Taxonomy" id="41880"/>
    <lineage>
        <taxon>Eukaryota</taxon>
        <taxon>Viridiplantae</taxon>
        <taxon>Chlorophyta</taxon>
        <taxon>Pseudoscourfieldiophyceae</taxon>
        <taxon>Pseudoscourfieldiales</taxon>
        <taxon>Pycnococcaceae</taxon>
        <taxon>Pycnococcus</taxon>
    </lineage>
</organism>
<dbReference type="InterPro" id="IPR009068">
    <property type="entry name" value="uS15_NS1_RNA-bd_sf"/>
</dbReference>
<evidence type="ECO:0000256" key="6">
    <source>
        <dbReference type="SAM" id="MobiDB-lite"/>
    </source>
</evidence>
<dbReference type="InterPro" id="IPR000589">
    <property type="entry name" value="Ribosomal_uS15"/>
</dbReference>
<evidence type="ECO:0000256" key="4">
    <source>
        <dbReference type="ARBA" id="ARBA00035250"/>
    </source>
</evidence>
<evidence type="ECO:0000313" key="9">
    <source>
        <dbReference type="Proteomes" id="UP000660262"/>
    </source>
</evidence>
<sequence>MSALLALLRRGALPARACAWCACACAYGGGGGVAAPASFQAPASIGWFSSAGGAHGGGGGRGFASSATTPNEPKAAQDAAPEERGGTEDEDEMTDTRGVALVDLVSSTAHLPRGAKMKLEREEFCKPFKRHDADCGSAGYQIAMQTKAIQQLTGHMKDHRQDKLALRMMQTRVNNRKRMMKYLRRDQPDEYARVITALGLRDVVKPNIVAQQRRDVDKKFNKPSKKKR</sequence>
<evidence type="ECO:0000256" key="7">
    <source>
        <dbReference type="SAM" id="SignalP"/>
    </source>
</evidence>
<dbReference type="PANTHER" id="PTHR23321:SF26">
    <property type="entry name" value="SMALL RIBOSOMAL SUBUNIT PROTEIN US15M"/>
    <property type="match status" value="1"/>
</dbReference>
<dbReference type="PANTHER" id="PTHR23321">
    <property type="entry name" value="RIBOSOMAL PROTEIN S15, BACTERIAL AND ORGANELLAR"/>
    <property type="match status" value="1"/>
</dbReference>
<evidence type="ECO:0000256" key="2">
    <source>
        <dbReference type="ARBA" id="ARBA00022980"/>
    </source>
</evidence>
<protein>
    <recommendedName>
        <fullName evidence="4">Small ribosomal subunit protein uS15c</fullName>
    </recommendedName>
</protein>
<name>A0A830HCE2_9CHLO</name>
<dbReference type="GO" id="GO:0003735">
    <property type="term" value="F:structural constituent of ribosome"/>
    <property type="evidence" value="ECO:0007669"/>
    <property type="project" value="InterPro"/>
</dbReference>
<keyword evidence="9" id="KW-1185">Reference proteome</keyword>
<keyword evidence="3 5" id="KW-0687">Ribonucleoprotein</keyword>
<keyword evidence="7" id="KW-0732">Signal</keyword>
<dbReference type="Gene3D" id="1.10.287.10">
    <property type="entry name" value="S15/NS1, RNA-binding"/>
    <property type="match status" value="1"/>
</dbReference>